<dbReference type="InterPro" id="IPR000515">
    <property type="entry name" value="MetI-like"/>
</dbReference>
<keyword evidence="6" id="KW-0029">Amino-acid transport</keyword>
<gene>
    <name evidence="11" type="ORF">DEW08_25575</name>
</gene>
<dbReference type="Pfam" id="PF00528">
    <property type="entry name" value="BPD_transp_1"/>
    <property type="match status" value="1"/>
</dbReference>
<keyword evidence="11" id="KW-0614">Plasmid</keyword>
<evidence type="ECO:0000259" key="10">
    <source>
        <dbReference type="PROSITE" id="PS50928"/>
    </source>
</evidence>
<evidence type="ECO:0000256" key="8">
    <source>
        <dbReference type="ARBA" id="ARBA00023136"/>
    </source>
</evidence>
<keyword evidence="5 9" id="KW-0812">Transmembrane</keyword>
<feature type="transmembrane region" description="Helical" evidence="9">
    <location>
        <begin position="53"/>
        <end position="76"/>
    </location>
</feature>
<dbReference type="InterPro" id="IPR010065">
    <property type="entry name" value="AA_ABC_transptr_permease_3TM"/>
</dbReference>
<dbReference type="SUPFAM" id="SSF161098">
    <property type="entry name" value="MetI-like"/>
    <property type="match status" value="1"/>
</dbReference>
<proteinExistence type="inferred from homology"/>
<evidence type="ECO:0000256" key="1">
    <source>
        <dbReference type="ARBA" id="ARBA00004429"/>
    </source>
</evidence>
<evidence type="ECO:0000313" key="11">
    <source>
        <dbReference type="EMBL" id="AWK89404.1"/>
    </source>
</evidence>
<dbReference type="PANTHER" id="PTHR30614:SF0">
    <property type="entry name" value="L-CYSTINE TRANSPORT SYSTEM PERMEASE PROTEIN TCYL"/>
    <property type="match status" value="1"/>
</dbReference>
<evidence type="ECO:0000256" key="7">
    <source>
        <dbReference type="ARBA" id="ARBA00022989"/>
    </source>
</evidence>
<keyword evidence="3 9" id="KW-0813">Transport</keyword>
<evidence type="ECO:0000313" key="12">
    <source>
        <dbReference type="Proteomes" id="UP000245629"/>
    </source>
</evidence>
<reference evidence="12" key="1">
    <citation type="submission" date="2018-05" db="EMBL/GenBank/DDBJ databases">
        <title>Azospirillum thermophila sp. nov., a novel isolated from hot spring.</title>
        <authorList>
            <person name="Zhao Z."/>
        </authorList>
    </citation>
    <scope>NUCLEOTIDE SEQUENCE [LARGE SCALE GENOMIC DNA]</scope>
    <source>
        <strain evidence="12">CFH 70021</strain>
        <plasmid evidence="12">unnamed2</plasmid>
    </source>
</reference>
<feature type="transmembrane region" description="Helical" evidence="9">
    <location>
        <begin position="20"/>
        <end position="41"/>
    </location>
</feature>
<name>A0A2S2CY04_9PROT</name>
<dbReference type="Proteomes" id="UP000245629">
    <property type="component" value="Plasmid unnamed2"/>
</dbReference>
<evidence type="ECO:0000256" key="3">
    <source>
        <dbReference type="ARBA" id="ARBA00022448"/>
    </source>
</evidence>
<evidence type="ECO:0000256" key="6">
    <source>
        <dbReference type="ARBA" id="ARBA00022970"/>
    </source>
</evidence>
<dbReference type="NCBIfam" id="TIGR01726">
    <property type="entry name" value="HEQRo_perm_3TM"/>
    <property type="match status" value="1"/>
</dbReference>
<keyword evidence="4" id="KW-1003">Cell membrane</keyword>
<dbReference type="InterPro" id="IPR035906">
    <property type="entry name" value="MetI-like_sf"/>
</dbReference>
<dbReference type="KEGG" id="azz:DEW08_25575"/>
<feature type="transmembrane region" description="Helical" evidence="9">
    <location>
        <begin position="142"/>
        <end position="167"/>
    </location>
</feature>
<dbReference type="PROSITE" id="PS50928">
    <property type="entry name" value="ABC_TM1"/>
    <property type="match status" value="1"/>
</dbReference>
<evidence type="ECO:0000256" key="4">
    <source>
        <dbReference type="ARBA" id="ARBA00022475"/>
    </source>
</evidence>
<dbReference type="OrthoDB" id="7190458at2"/>
<feature type="transmembrane region" description="Helical" evidence="9">
    <location>
        <begin position="187"/>
        <end position="208"/>
    </location>
</feature>
<keyword evidence="7 9" id="KW-1133">Transmembrane helix</keyword>
<dbReference type="CDD" id="cd06261">
    <property type="entry name" value="TM_PBP2"/>
    <property type="match status" value="1"/>
</dbReference>
<dbReference type="Gene3D" id="1.10.3720.10">
    <property type="entry name" value="MetI-like"/>
    <property type="match status" value="1"/>
</dbReference>
<feature type="domain" description="ABC transmembrane type-1" evidence="10">
    <location>
        <begin position="17"/>
        <end position="205"/>
    </location>
</feature>
<dbReference type="GO" id="GO:0043190">
    <property type="term" value="C:ATP-binding cassette (ABC) transporter complex"/>
    <property type="evidence" value="ECO:0007669"/>
    <property type="project" value="InterPro"/>
</dbReference>
<keyword evidence="12" id="KW-1185">Reference proteome</keyword>
<comment type="subcellular location">
    <subcellularLocation>
        <location evidence="1">Cell inner membrane</location>
        <topology evidence="1">Multi-pass membrane protein</topology>
    </subcellularLocation>
    <subcellularLocation>
        <location evidence="9">Cell membrane</location>
        <topology evidence="9">Multi-pass membrane protein</topology>
    </subcellularLocation>
</comment>
<sequence length="215" mass="22741">MSFTVLANNLPFLLKGAGMTIAVSLAGILLGQIIGALTCVMRLSGGRAGDLVGAVYVSFFRGVPLLIQLLLIYYMLPLIGINVPPLVAAIAALGLASGAYVSEIYRGALNAIPHGQSEAALALGFSESRIWRRILLPQAFRISIPALVNELILLLKASSLISVVGVAELTRVSQTAAATTYRHLEMYAMAGLIYLVINGCLALLGSYAERRLKTA</sequence>
<keyword evidence="8 9" id="KW-0472">Membrane</keyword>
<dbReference type="InterPro" id="IPR043429">
    <property type="entry name" value="ArtM/GltK/GlnP/TcyL/YhdX-like"/>
</dbReference>
<comment type="similarity">
    <text evidence="2">Belongs to the binding-protein-dependent transport system permease family. HisMQ subfamily.</text>
</comment>
<organism evidence="11 12">
    <name type="scientific">Azospirillum thermophilum</name>
    <dbReference type="NCBI Taxonomy" id="2202148"/>
    <lineage>
        <taxon>Bacteria</taxon>
        <taxon>Pseudomonadati</taxon>
        <taxon>Pseudomonadota</taxon>
        <taxon>Alphaproteobacteria</taxon>
        <taxon>Rhodospirillales</taxon>
        <taxon>Azospirillaceae</taxon>
        <taxon>Azospirillum</taxon>
    </lineage>
</organism>
<geneLocation type="plasmid" evidence="11 12">
    <name>unnamed2</name>
</geneLocation>
<evidence type="ECO:0000256" key="2">
    <source>
        <dbReference type="ARBA" id="ARBA00010072"/>
    </source>
</evidence>
<dbReference type="AlphaFoldDB" id="A0A2S2CY04"/>
<protein>
    <submittedName>
        <fullName evidence="11">Amino acid ABC transporter</fullName>
    </submittedName>
</protein>
<evidence type="ECO:0000256" key="5">
    <source>
        <dbReference type="ARBA" id="ARBA00022692"/>
    </source>
</evidence>
<dbReference type="EMBL" id="CP029357">
    <property type="protein sequence ID" value="AWK89404.1"/>
    <property type="molecule type" value="Genomic_DNA"/>
</dbReference>
<accession>A0A2S2CY04</accession>
<feature type="transmembrane region" description="Helical" evidence="9">
    <location>
        <begin position="82"/>
        <end position="101"/>
    </location>
</feature>
<evidence type="ECO:0000256" key="9">
    <source>
        <dbReference type="RuleBase" id="RU363032"/>
    </source>
</evidence>
<dbReference type="PANTHER" id="PTHR30614">
    <property type="entry name" value="MEMBRANE COMPONENT OF AMINO ACID ABC TRANSPORTER"/>
    <property type="match status" value="1"/>
</dbReference>
<dbReference type="GO" id="GO:0006865">
    <property type="term" value="P:amino acid transport"/>
    <property type="evidence" value="ECO:0007669"/>
    <property type="project" value="UniProtKB-KW"/>
</dbReference>
<dbReference type="GO" id="GO:0022857">
    <property type="term" value="F:transmembrane transporter activity"/>
    <property type="evidence" value="ECO:0007669"/>
    <property type="project" value="InterPro"/>
</dbReference>